<accession>A0A0D2JPC9</accession>
<dbReference type="Pfam" id="PF00015">
    <property type="entry name" value="MCPsignal"/>
    <property type="match status" value="1"/>
</dbReference>
<keyword evidence="6" id="KW-0812">Transmembrane</keyword>
<evidence type="ECO:0000256" key="1">
    <source>
        <dbReference type="ARBA" id="ARBA00022500"/>
    </source>
</evidence>
<dbReference type="Gene3D" id="1.10.287.950">
    <property type="entry name" value="Methyl-accepting chemotaxis protein"/>
    <property type="match status" value="1"/>
</dbReference>
<sequence length="703" mass="75248">MNFKSLQMKLVVFFGLCLVLTAGALIGFAVYTNKDTENVVLNNSTELARKAAGKQLMDSARGLGQQAKATVEVGLSAARTLADQFSGLNDPKTRLRLTRFQLDGIIYGFSKKNSLVDGVYLYCEPKAIDNIDAAFANIEGYDKTGRMISHWIKNAKGKQERIVNPGYALEEAYANQVGKGDFYQISRETLKEFVTDPHPFLDKDKKGWQIALSAPIIQNGKFLGVVGTELNLAQLQKMTEETNREIYDGKGKTALISNNGIIAAASDAPQLVGQPLEKWLEASMAQRAKELIKKGGSALANNQGLVRVLTSVELGNSQRPWGVVTVVPEKAVMAEVAAQTEELEQMSAEAQFWLLVVAGGLVVAALVFLWFMAIRIAKPINKATITLTKTAKDVADTSVSVSESSQELAEGSSQQAAALEETSASLNEMASMTKSNAENAGSADALANETTKAMEQADASMDKLKKAMDRINQASGETAKIIKTIDEIAFQTNLLSLNAAVEAARAGEAGAGFAVVADEVRNLAQRSAEAAKNTQALIENNLSDIKQGSELVMATDKAFDQVEENAKKMAGLVGEIAAASHEQAQGIDQVHKATEEVGKVTQRVAAGAQTSAQAADDLAAQAETSQSALVDLAQAVGLDIAKINKSQQMAKTRNSAQSAARAPKEAGFARPTQARLTAPRAESELKKRARKELPLDDSDFTDF</sequence>
<dbReference type="GO" id="GO:0005886">
    <property type="term" value="C:plasma membrane"/>
    <property type="evidence" value="ECO:0007669"/>
    <property type="project" value="TreeGrafter"/>
</dbReference>
<dbReference type="STRING" id="1429043.X474_23915"/>
<dbReference type="GO" id="GO:0006935">
    <property type="term" value="P:chemotaxis"/>
    <property type="evidence" value="ECO:0007669"/>
    <property type="project" value="UniProtKB-KW"/>
</dbReference>
<keyword evidence="6" id="KW-1133">Transmembrane helix</keyword>
<evidence type="ECO:0000256" key="3">
    <source>
        <dbReference type="PROSITE-ProRule" id="PRU00284"/>
    </source>
</evidence>
<comment type="similarity">
    <text evidence="2">Belongs to the methyl-accepting chemotaxis (MCP) protein family.</text>
</comment>
<dbReference type="RefSeq" id="WP_052515492.1">
    <property type="nucleotide sequence ID" value="NZ_AZAC01000056.1"/>
</dbReference>
<dbReference type="GO" id="GO:0004888">
    <property type="term" value="F:transmembrane signaling receptor activity"/>
    <property type="evidence" value="ECO:0007669"/>
    <property type="project" value="TreeGrafter"/>
</dbReference>
<evidence type="ECO:0000256" key="6">
    <source>
        <dbReference type="SAM" id="Phobius"/>
    </source>
</evidence>
<evidence type="ECO:0000256" key="2">
    <source>
        <dbReference type="ARBA" id="ARBA00029447"/>
    </source>
</evidence>
<keyword evidence="1" id="KW-0145">Chemotaxis</keyword>
<dbReference type="InParanoid" id="A0A0D2JPC9"/>
<dbReference type="InterPro" id="IPR051310">
    <property type="entry name" value="MCP_chemotaxis"/>
</dbReference>
<dbReference type="SMART" id="SM00283">
    <property type="entry name" value="MA"/>
    <property type="match status" value="1"/>
</dbReference>
<keyword evidence="9" id="KW-1185">Reference proteome</keyword>
<dbReference type="CDD" id="cd12913">
    <property type="entry name" value="PDC1_MCP_like"/>
    <property type="match status" value="1"/>
</dbReference>
<name>A0A0D2JPC9_9BACT</name>
<keyword evidence="4" id="KW-0175">Coiled coil</keyword>
<feature type="domain" description="Methyl-accepting transducer" evidence="7">
    <location>
        <begin position="390"/>
        <end position="619"/>
    </location>
</feature>
<organism evidence="8 9">
    <name type="scientific">Dethiosulfatarculus sandiegensis</name>
    <dbReference type="NCBI Taxonomy" id="1429043"/>
    <lineage>
        <taxon>Bacteria</taxon>
        <taxon>Pseudomonadati</taxon>
        <taxon>Thermodesulfobacteriota</taxon>
        <taxon>Desulfarculia</taxon>
        <taxon>Desulfarculales</taxon>
        <taxon>Desulfarculaceae</taxon>
        <taxon>Dethiosulfatarculus</taxon>
    </lineage>
</organism>
<proteinExistence type="inferred from homology"/>
<evidence type="ECO:0000256" key="4">
    <source>
        <dbReference type="SAM" id="Coils"/>
    </source>
</evidence>
<feature type="compositionally biased region" description="Polar residues" evidence="5">
    <location>
        <begin position="647"/>
        <end position="658"/>
    </location>
</feature>
<gene>
    <name evidence="8" type="ORF">X474_23915</name>
</gene>
<feature type="compositionally biased region" description="Basic and acidic residues" evidence="5">
    <location>
        <begin position="681"/>
        <end position="694"/>
    </location>
</feature>
<feature type="coiled-coil region" evidence="4">
    <location>
        <begin position="447"/>
        <end position="474"/>
    </location>
</feature>
<reference evidence="8 9" key="1">
    <citation type="submission" date="2013-11" db="EMBL/GenBank/DDBJ databases">
        <title>Metagenomic analysis of a methanogenic consortium involved in long chain n-alkane degradation.</title>
        <authorList>
            <person name="Davidova I.A."/>
            <person name="Callaghan A.V."/>
            <person name="Wawrik B."/>
            <person name="Pruitt S."/>
            <person name="Marks C."/>
            <person name="Duncan K.E."/>
            <person name="Suflita J.M."/>
        </authorList>
    </citation>
    <scope>NUCLEOTIDE SEQUENCE [LARGE SCALE GENOMIC DNA]</scope>
    <source>
        <strain evidence="8 9">SPR</strain>
    </source>
</reference>
<dbReference type="PROSITE" id="PS50111">
    <property type="entry name" value="CHEMOTAXIS_TRANSDUC_2"/>
    <property type="match status" value="1"/>
</dbReference>
<feature type="region of interest" description="Disordered" evidence="5">
    <location>
        <begin position="647"/>
        <end position="703"/>
    </location>
</feature>
<dbReference type="OrthoDB" id="9765170at2"/>
<evidence type="ECO:0000313" key="8">
    <source>
        <dbReference type="EMBL" id="KIX11345.1"/>
    </source>
</evidence>
<dbReference type="Proteomes" id="UP000032233">
    <property type="component" value="Unassembled WGS sequence"/>
</dbReference>
<dbReference type="GO" id="GO:0007165">
    <property type="term" value="P:signal transduction"/>
    <property type="evidence" value="ECO:0007669"/>
    <property type="project" value="UniProtKB-KW"/>
</dbReference>
<evidence type="ECO:0000256" key="5">
    <source>
        <dbReference type="SAM" id="MobiDB-lite"/>
    </source>
</evidence>
<dbReference type="Gene3D" id="3.30.450.20">
    <property type="entry name" value="PAS domain"/>
    <property type="match status" value="2"/>
</dbReference>
<keyword evidence="3" id="KW-0807">Transducer</keyword>
<dbReference type="PANTHER" id="PTHR43531:SF11">
    <property type="entry name" value="METHYL-ACCEPTING CHEMOTAXIS PROTEIN 3"/>
    <property type="match status" value="1"/>
</dbReference>
<keyword evidence="6" id="KW-0472">Membrane</keyword>
<dbReference type="SUPFAM" id="SSF58104">
    <property type="entry name" value="Methyl-accepting chemotaxis protein (MCP) signaling domain"/>
    <property type="match status" value="1"/>
</dbReference>
<evidence type="ECO:0000313" key="9">
    <source>
        <dbReference type="Proteomes" id="UP000032233"/>
    </source>
</evidence>
<dbReference type="EMBL" id="AZAC01000056">
    <property type="protein sequence ID" value="KIX11345.1"/>
    <property type="molecule type" value="Genomic_DNA"/>
</dbReference>
<dbReference type="InterPro" id="IPR004089">
    <property type="entry name" value="MCPsignal_dom"/>
</dbReference>
<dbReference type="PANTHER" id="PTHR43531">
    <property type="entry name" value="PROTEIN ICFG"/>
    <property type="match status" value="1"/>
</dbReference>
<evidence type="ECO:0000259" key="7">
    <source>
        <dbReference type="PROSITE" id="PS50111"/>
    </source>
</evidence>
<comment type="caution">
    <text evidence="8">The sequence shown here is derived from an EMBL/GenBank/DDBJ whole genome shotgun (WGS) entry which is preliminary data.</text>
</comment>
<feature type="transmembrane region" description="Helical" evidence="6">
    <location>
        <begin position="352"/>
        <end position="373"/>
    </location>
</feature>
<dbReference type="AlphaFoldDB" id="A0A0D2JPC9"/>
<protein>
    <submittedName>
        <fullName evidence="8">Methyl-accepting chemotaxis protein</fullName>
    </submittedName>
</protein>